<dbReference type="Proteomes" id="UP000561459">
    <property type="component" value="Unassembled WGS sequence"/>
</dbReference>
<sequence>MGGHIAKAILSGAMIAAISEIGRRLPAAAALVDSLSLV</sequence>
<name>A0A7W6FWL9_9SPHN</name>
<dbReference type="EMBL" id="JACIDY010000001">
    <property type="protein sequence ID" value="MBB3938489.1"/>
    <property type="molecule type" value="Genomic_DNA"/>
</dbReference>
<evidence type="ECO:0000313" key="2">
    <source>
        <dbReference type="Proteomes" id="UP000561459"/>
    </source>
</evidence>
<keyword evidence="2" id="KW-1185">Reference proteome</keyword>
<gene>
    <name evidence="1" type="ORF">GGR39_000118</name>
</gene>
<accession>A0A7W6FWL9</accession>
<comment type="caution">
    <text evidence="1">The sequence shown here is derived from an EMBL/GenBank/DDBJ whole genome shotgun (WGS) entry which is preliminary data.</text>
</comment>
<dbReference type="AlphaFoldDB" id="A0A7W6FWL9"/>
<evidence type="ECO:0000313" key="1">
    <source>
        <dbReference type="EMBL" id="MBB3938489.1"/>
    </source>
</evidence>
<organism evidence="1 2">
    <name type="scientific">Novosphingobium fluoreni</name>
    <dbReference type="NCBI Taxonomy" id="1391222"/>
    <lineage>
        <taxon>Bacteria</taxon>
        <taxon>Pseudomonadati</taxon>
        <taxon>Pseudomonadota</taxon>
        <taxon>Alphaproteobacteria</taxon>
        <taxon>Sphingomonadales</taxon>
        <taxon>Sphingomonadaceae</taxon>
        <taxon>Novosphingobium</taxon>
    </lineage>
</organism>
<reference evidence="1 2" key="1">
    <citation type="submission" date="2020-08" db="EMBL/GenBank/DDBJ databases">
        <title>Genomic Encyclopedia of Type Strains, Phase IV (KMG-IV): sequencing the most valuable type-strain genomes for metagenomic binning, comparative biology and taxonomic classification.</title>
        <authorList>
            <person name="Goeker M."/>
        </authorList>
    </citation>
    <scope>NUCLEOTIDE SEQUENCE [LARGE SCALE GENOMIC DNA]</scope>
    <source>
        <strain evidence="1 2">DSM 27568</strain>
    </source>
</reference>
<proteinExistence type="predicted"/>
<protein>
    <submittedName>
        <fullName evidence="1">Uncharacterized protein</fullName>
    </submittedName>
</protein>